<keyword evidence="6" id="KW-1185">Reference proteome</keyword>
<feature type="compositionally biased region" description="Low complexity" evidence="3">
    <location>
        <begin position="270"/>
        <end position="279"/>
    </location>
</feature>
<dbReference type="Gene3D" id="2.40.70.10">
    <property type="entry name" value="Acid Proteases"/>
    <property type="match status" value="1"/>
</dbReference>
<dbReference type="GO" id="GO:0006397">
    <property type="term" value="P:mRNA processing"/>
    <property type="evidence" value="ECO:0007669"/>
    <property type="project" value="UniProtKB-KW"/>
</dbReference>
<feature type="compositionally biased region" description="Basic residues" evidence="3">
    <location>
        <begin position="1149"/>
        <end position="1160"/>
    </location>
</feature>
<feature type="compositionally biased region" description="Basic and acidic residues" evidence="3">
    <location>
        <begin position="306"/>
        <end position="320"/>
    </location>
</feature>
<feature type="compositionally biased region" description="Polar residues" evidence="3">
    <location>
        <begin position="144"/>
        <end position="161"/>
    </location>
</feature>
<dbReference type="CDD" id="cd00303">
    <property type="entry name" value="retropepsin_like"/>
    <property type="match status" value="1"/>
</dbReference>
<dbReference type="OMA" id="TINYGTH"/>
<dbReference type="GO" id="GO:0008270">
    <property type="term" value="F:zinc ion binding"/>
    <property type="evidence" value="ECO:0007669"/>
    <property type="project" value="UniProtKB-KW"/>
</dbReference>
<sequence>MSSRGRGGNRGGGSGDPSSSNTRGGGARGGGAGKRPRTRAVTRGADDGSHDSQESTDRESGDEQTDALDQRPSSPLSAPPFTAPSPSNNGTHSRTPTPDLKNSDDDDEEAQPEQRHRQTQQVSQGATTSGAASAGRAQRRLSDDQQSLQNEGMDRQSSMAPSNDPLVETVEQKLRAARKVATGLSALHASTREAYSDYDEKTRRFLQEQGEMRTRIMDESQAIIDNLVEIETAFEQDGRFRFSEPLVSAELADIYSKSGTRTPSKRVPHSNPMPSSSSNKDAEARVDKGKSRAIMTQRETSEDVNPFERLEGESDADYRRRTGPVHARVEREEQEAAEQQRQLAEDAAAEHRRAQEELEAHRLARQQAERAGEATGEGSNGPYRPDPHQWQGEPEEEYRIRVRNFRRINGPAPPTTPTPLRSIIRTPVTRREEVRFADGPRYQDEDPGPSISARVPNTGASAYADSDYIPPSSYSATRPVQAGSAASQVSTSRPAGWDHQDHELQLIIEMIHHHLDNEVTNSAGVAFAKNLKIEVAQYSGADDPDGFHTFMMKFIRQLRMYKLCGQSDEMEQERILALGQVLKGTAQTWFNQEYDSIRGFTRHQTFESMVSALYRRFIHTSSARVANEQYENCKWSAKDTVGGFYDRLLTAAERLRSMPDAYSLKCKFFYQLPSKLRRQAILQQRVTPEDSTMAELLDAAKWCERGYTLASNFEAEDERKTKTRSSSLKIISRDNNPSNNRPSSSRPTSRPTNHHNPSGSTRPQRDHTRSRTPRDSNPRDSTPRRTDSTPRPAASRPQGGQTQRPSDPNACYNCGKLGHWGRDCPQKDDKDKQRDGANKKRRLYAQRPVDDRSNDEQENDRPTDGHVPRTTNEDTLPEGTPFVEYSDSENGAGDYTDRSGDEGSPGEDTSDVETDSDDDNPRVGAMRLRGGCGEETEANVSDSAITVDSSDSEGDENDETATIGQSMRLRVTNRRFDDSEGEYDFESGDFVEARVEFVPDGDTSFNSEMEVEESLQRSEGEESPPPSRAPTPERPMRSFVVEQADDTTDGTVSSFEGQPGNVPTLGEAYSLGWQSALRMALTVIEAQKDDMSDQDGLGMLIKEGISRAAREVNNLLTDEPPVVNLPPPPPVGNKLNERSSKVADSILRERRRQKKRRQRQNRNERLHTAEDLLAEVAAEVAATNSESHEQPSVSMMAMNPSRERTNKEEYRPTWVYDAKIVKSGKQPVRGKREAIVLAVEIDIAGLKCYTLFDSGSTTNAISPDVAVVSKTPLVELDEPMTLQLGTVGSKSTINYGTHALAKMGTSSFEAYYDVANIDYYDAILGTPFLLQHKVILDFGKKAVEIDGQTYPALTLEQERVVRRQRRTFRRQVDEAALYARDKPPVARVHTMKDVNKHPQSLSTEEILASDVAAPPTVPPPSVSPPQHRVFGNRNVSVEEVPDEE</sequence>
<feature type="compositionally biased region" description="Polar residues" evidence="3">
    <location>
        <begin position="472"/>
        <end position="493"/>
    </location>
</feature>
<evidence type="ECO:0000256" key="1">
    <source>
        <dbReference type="ARBA" id="ARBA00022664"/>
    </source>
</evidence>
<accession>R7RVI4</accession>
<feature type="compositionally biased region" description="Basic and acidic residues" evidence="3">
    <location>
        <begin position="429"/>
        <end position="444"/>
    </location>
</feature>
<dbReference type="PROSITE" id="PS50158">
    <property type="entry name" value="ZF_CCHC"/>
    <property type="match status" value="1"/>
</dbReference>
<feature type="compositionally biased region" description="Gly residues" evidence="3">
    <location>
        <begin position="23"/>
        <end position="33"/>
    </location>
</feature>
<dbReference type="InterPro" id="IPR036875">
    <property type="entry name" value="Znf_CCHC_sf"/>
</dbReference>
<gene>
    <name evidence="5" type="ORF">STEHIDRAFT_164046</name>
</gene>
<evidence type="ECO:0000313" key="5">
    <source>
        <dbReference type="EMBL" id="EIM79061.1"/>
    </source>
</evidence>
<keyword evidence="2" id="KW-0863">Zinc-finger</keyword>
<name>R7RVI4_STEHR</name>
<dbReference type="KEGG" id="shs:STEHIDRAFT_153249"/>
<dbReference type="InterPro" id="IPR001878">
    <property type="entry name" value="Znf_CCHC"/>
</dbReference>
<feature type="region of interest" description="Disordered" evidence="3">
    <location>
        <begin position="407"/>
        <end position="496"/>
    </location>
</feature>
<keyword evidence="2" id="KW-0479">Metal-binding</keyword>
<dbReference type="KEGG" id="shs:STEHIDRAFT_155353"/>
<keyword evidence="2" id="KW-0862">Zinc</keyword>
<dbReference type="EMBL" id="JH687417">
    <property type="protein sequence ID" value="EIM79061.1"/>
    <property type="molecule type" value="Genomic_DNA"/>
</dbReference>
<feature type="compositionally biased region" description="Basic and acidic residues" evidence="3">
    <location>
        <begin position="1161"/>
        <end position="1170"/>
    </location>
</feature>
<feature type="region of interest" description="Disordered" evidence="3">
    <location>
        <begin position="713"/>
        <end position="966"/>
    </location>
</feature>
<feature type="domain" description="CCHC-type" evidence="4">
    <location>
        <begin position="811"/>
        <end position="826"/>
    </location>
</feature>
<feature type="compositionally biased region" description="Basic and acidic residues" evidence="3">
    <location>
        <begin position="763"/>
        <end position="788"/>
    </location>
</feature>
<feature type="compositionally biased region" description="Acidic residues" evidence="3">
    <location>
        <begin position="950"/>
        <end position="959"/>
    </location>
</feature>
<feature type="region of interest" description="Disordered" evidence="3">
    <location>
        <begin position="1"/>
        <end position="167"/>
    </location>
</feature>
<evidence type="ECO:0000259" key="4">
    <source>
        <dbReference type="PROSITE" id="PS50158"/>
    </source>
</evidence>
<feature type="region of interest" description="Disordered" evidence="3">
    <location>
        <begin position="999"/>
        <end position="1035"/>
    </location>
</feature>
<dbReference type="OrthoDB" id="1750432at2759"/>
<feature type="region of interest" description="Disordered" evidence="3">
    <location>
        <begin position="1393"/>
        <end position="1444"/>
    </location>
</feature>
<feature type="compositionally biased region" description="Polar residues" evidence="3">
    <location>
        <begin position="938"/>
        <end position="947"/>
    </location>
</feature>
<protein>
    <recommendedName>
        <fullName evidence="4">CCHC-type domain-containing protein</fullName>
    </recommendedName>
</protein>
<dbReference type="Proteomes" id="UP000053927">
    <property type="component" value="Unassembled WGS sequence"/>
</dbReference>
<feature type="compositionally biased region" description="Pro residues" evidence="3">
    <location>
        <begin position="1023"/>
        <end position="1033"/>
    </location>
</feature>
<dbReference type="RefSeq" id="XP_007300296.1">
    <property type="nucleotide sequence ID" value="XM_007300234.1"/>
</dbReference>
<reference evidence="6" key="1">
    <citation type="journal article" date="2012" name="Science">
        <title>The Paleozoic origin of enzymatic lignin decomposition reconstructed from 31 fungal genomes.</title>
        <authorList>
            <person name="Floudas D."/>
            <person name="Binder M."/>
            <person name="Riley R."/>
            <person name="Barry K."/>
            <person name="Blanchette R.A."/>
            <person name="Henrissat B."/>
            <person name="Martinez A.T."/>
            <person name="Otillar R."/>
            <person name="Spatafora J.W."/>
            <person name="Yadav J.S."/>
            <person name="Aerts A."/>
            <person name="Benoit I."/>
            <person name="Boyd A."/>
            <person name="Carlson A."/>
            <person name="Copeland A."/>
            <person name="Coutinho P.M."/>
            <person name="de Vries R.P."/>
            <person name="Ferreira P."/>
            <person name="Findley K."/>
            <person name="Foster B."/>
            <person name="Gaskell J."/>
            <person name="Glotzer D."/>
            <person name="Gorecki P."/>
            <person name="Heitman J."/>
            <person name="Hesse C."/>
            <person name="Hori C."/>
            <person name="Igarashi K."/>
            <person name="Jurgens J.A."/>
            <person name="Kallen N."/>
            <person name="Kersten P."/>
            <person name="Kohler A."/>
            <person name="Kuees U."/>
            <person name="Kumar T.K.A."/>
            <person name="Kuo A."/>
            <person name="LaButti K."/>
            <person name="Larrondo L.F."/>
            <person name="Lindquist E."/>
            <person name="Ling A."/>
            <person name="Lombard V."/>
            <person name="Lucas S."/>
            <person name="Lundell T."/>
            <person name="Martin R."/>
            <person name="McLaughlin D.J."/>
            <person name="Morgenstern I."/>
            <person name="Morin E."/>
            <person name="Murat C."/>
            <person name="Nagy L.G."/>
            <person name="Nolan M."/>
            <person name="Ohm R.A."/>
            <person name="Patyshakuliyeva A."/>
            <person name="Rokas A."/>
            <person name="Ruiz-Duenas F.J."/>
            <person name="Sabat G."/>
            <person name="Salamov A."/>
            <person name="Samejima M."/>
            <person name="Schmutz J."/>
            <person name="Slot J.C."/>
            <person name="St John F."/>
            <person name="Stenlid J."/>
            <person name="Sun H."/>
            <person name="Sun S."/>
            <person name="Syed K."/>
            <person name="Tsang A."/>
            <person name="Wiebenga A."/>
            <person name="Young D."/>
            <person name="Pisabarro A."/>
            <person name="Eastwood D.C."/>
            <person name="Martin F."/>
            <person name="Cullen D."/>
            <person name="Grigoriev I.V."/>
            <person name="Hibbett D.S."/>
        </authorList>
    </citation>
    <scope>NUCLEOTIDE SEQUENCE [LARGE SCALE GENOMIC DNA]</scope>
    <source>
        <strain evidence="6">FP-91666</strain>
    </source>
</reference>
<feature type="compositionally biased region" description="Polar residues" evidence="3">
    <location>
        <begin position="84"/>
        <end position="96"/>
    </location>
</feature>
<dbReference type="GeneID" id="18802514"/>
<evidence type="ECO:0000313" key="6">
    <source>
        <dbReference type="Proteomes" id="UP000053927"/>
    </source>
</evidence>
<evidence type="ECO:0000256" key="2">
    <source>
        <dbReference type="PROSITE-ProRule" id="PRU00047"/>
    </source>
</evidence>
<dbReference type="SMART" id="SM00343">
    <property type="entry name" value="ZnF_C2HC"/>
    <property type="match status" value="1"/>
</dbReference>
<feature type="compositionally biased region" description="Acidic residues" evidence="3">
    <location>
        <begin position="904"/>
        <end position="918"/>
    </location>
</feature>
<proteinExistence type="predicted"/>
<dbReference type="Gene3D" id="4.10.60.10">
    <property type="entry name" value="Zinc finger, CCHC-type"/>
    <property type="match status" value="1"/>
</dbReference>
<feature type="compositionally biased region" description="Low complexity" evidence="3">
    <location>
        <begin position="733"/>
        <end position="751"/>
    </location>
</feature>
<dbReference type="Pfam" id="PF00098">
    <property type="entry name" value="zf-CCHC"/>
    <property type="match status" value="1"/>
</dbReference>
<evidence type="ECO:0000256" key="3">
    <source>
        <dbReference type="SAM" id="MobiDB-lite"/>
    </source>
</evidence>
<feature type="compositionally biased region" description="Basic and acidic residues" evidence="3">
    <location>
        <begin position="848"/>
        <end position="867"/>
    </location>
</feature>
<feature type="compositionally biased region" description="Basic and acidic residues" evidence="3">
    <location>
        <begin position="348"/>
        <end position="372"/>
    </location>
</feature>
<feature type="compositionally biased region" description="Gly residues" evidence="3">
    <location>
        <begin position="1"/>
        <end position="15"/>
    </location>
</feature>
<dbReference type="InterPro" id="IPR021109">
    <property type="entry name" value="Peptidase_aspartic_dom_sf"/>
</dbReference>
<dbReference type="GO" id="GO:0003676">
    <property type="term" value="F:nucleic acid binding"/>
    <property type="evidence" value="ECO:0007669"/>
    <property type="project" value="InterPro"/>
</dbReference>
<dbReference type="KEGG" id="shs:STEHIDRAFT_164046"/>
<feature type="compositionally biased region" description="Basic and acidic residues" evidence="3">
    <location>
        <begin position="820"/>
        <end position="838"/>
    </location>
</feature>
<dbReference type="RefSeq" id="XP_007302704.1">
    <property type="nucleotide sequence ID" value="XM_007302642.1"/>
</dbReference>
<dbReference type="RefSeq" id="XP_007311841.1">
    <property type="nucleotide sequence ID" value="XM_007311779.1"/>
</dbReference>
<dbReference type="SUPFAM" id="SSF57756">
    <property type="entry name" value="Retrovirus zinc finger-like domains"/>
    <property type="match status" value="1"/>
</dbReference>
<feature type="compositionally biased region" description="Basic and acidic residues" evidence="3">
    <location>
        <begin position="44"/>
        <end position="61"/>
    </location>
</feature>
<dbReference type="eggNOG" id="ENOG502SVHK">
    <property type="taxonomic scope" value="Eukaryota"/>
</dbReference>
<organism evidence="5 6">
    <name type="scientific">Stereum hirsutum (strain FP-91666)</name>
    <name type="common">White-rot fungus</name>
    <dbReference type="NCBI Taxonomy" id="721885"/>
    <lineage>
        <taxon>Eukaryota</taxon>
        <taxon>Fungi</taxon>
        <taxon>Dikarya</taxon>
        <taxon>Basidiomycota</taxon>
        <taxon>Agaricomycotina</taxon>
        <taxon>Agaricomycetes</taxon>
        <taxon>Russulales</taxon>
        <taxon>Stereaceae</taxon>
        <taxon>Stereum</taxon>
    </lineage>
</organism>
<feature type="compositionally biased region" description="Basic and acidic residues" evidence="3">
    <location>
        <begin position="280"/>
        <end position="290"/>
    </location>
</feature>
<feature type="compositionally biased region" description="Low complexity" evidence="3">
    <location>
        <begin position="123"/>
        <end position="136"/>
    </location>
</feature>
<feature type="compositionally biased region" description="Low complexity" evidence="3">
    <location>
        <begin position="337"/>
        <end position="346"/>
    </location>
</feature>
<feature type="region of interest" description="Disordered" evidence="3">
    <location>
        <begin position="1118"/>
        <end position="1205"/>
    </location>
</feature>
<keyword evidence="1" id="KW-0507">mRNA processing</keyword>
<feature type="region of interest" description="Disordered" evidence="3">
    <location>
        <begin position="257"/>
        <end position="393"/>
    </location>
</feature>